<gene>
    <name evidence="2" type="ORF">KTN4_313</name>
</gene>
<keyword evidence="1" id="KW-1133">Transmembrane helix</keyword>
<proteinExistence type="predicted"/>
<evidence type="ECO:0000313" key="2">
    <source>
        <dbReference type="EMBL" id="ANM45071.1"/>
    </source>
</evidence>
<evidence type="ECO:0000256" key="1">
    <source>
        <dbReference type="SAM" id="Phobius"/>
    </source>
</evidence>
<evidence type="ECO:0000313" key="3">
    <source>
        <dbReference type="Proteomes" id="UP000224336"/>
    </source>
</evidence>
<keyword evidence="1" id="KW-0812">Transmembrane</keyword>
<dbReference type="Proteomes" id="UP000224336">
    <property type="component" value="Segment"/>
</dbReference>
<feature type="transmembrane region" description="Helical" evidence="1">
    <location>
        <begin position="6"/>
        <end position="21"/>
    </location>
</feature>
<sequence length="144" mass="16276">MTEVVIALILSAIIVYLINIFKQSKVIYTNAINDNVFVVTGCTYISENNEDGTLTTFSPKLNNRLIIDLTKGQPNKDFYISVLDNTLKFHHTVDEIITANKWEALFKISITKEDVCISGIPLKNKSMKCNLHWVIAPSKMVNKL</sequence>
<reference evidence="2 3" key="1">
    <citation type="journal article" date="2016" name="Sci. Rep.">
        <title>A proposed integrated approach for the preclinical evaluation of phage therapy in Pseudomonas infections.</title>
        <authorList>
            <person name="Danis-Wlodarczyk K."/>
            <person name="Vandenheuvel D."/>
            <person name="Jang H.B."/>
            <person name="Briers Y."/>
            <person name="Olszak T."/>
            <person name="Arabski M."/>
            <person name="Wasik S."/>
            <person name="Drabik M."/>
            <person name="Higgins G."/>
            <person name="Tyrrell J."/>
            <person name="Harvey B.J."/>
            <person name="Noben J.P."/>
            <person name="Lavigne R."/>
            <person name="Drulis-Kawa Z."/>
        </authorList>
    </citation>
    <scope>NUCLEOTIDE SEQUENCE [LARGE SCALE GENOMIC DNA]</scope>
</reference>
<dbReference type="EMBL" id="KU521356">
    <property type="protein sequence ID" value="ANM45071.1"/>
    <property type="molecule type" value="Genomic_DNA"/>
</dbReference>
<keyword evidence="1" id="KW-0472">Membrane</keyword>
<name>A0A192Y7X1_9CAUD</name>
<protein>
    <submittedName>
        <fullName evidence="2">Uncharacterized protein</fullName>
    </submittedName>
</protein>
<accession>A0A192Y7X1</accession>
<organism evidence="2 3">
    <name type="scientific">Pseudomonas phage KTN4</name>
    <dbReference type="NCBI Taxonomy" id="1862701"/>
    <lineage>
        <taxon>Viruses</taxon>
        <taxon>Duplodnaviria</taxon>
        <taxon>Heunggongvirae</taxon>
        <taxon>Uroviricota</taxon>
        <taxon>Caudoviricetes</taxon>
        <taxon>Chimalliviridae</taxon>
        <taxon>Phikzvirus</taxon>
        <taxon>Phikzvirus phiKZ</taxon>
    </lineage>
</organism>